<reference evidence="2" key="2">
    <citation type="submission" date="2021-04" db="EMBL/GenBank/DDBJ databases">
        <authorList>
            <person name="Gilroy R."/>
        </authorList>
    </citation>
    <scope>NUCLEOTIDE SEQUENCE</scope>
    <source>
        <strain evidence="2">742</strain>
    </source>
</reference>
<name>A0A9E2NQA5_9FIRM</name>
<proteinExistence type="predicted"/>
<dbReference type="PANTHER" id="PTHR12526">
    <property type="entry name" value="GLYCOSYLTRANSFERASE"/>
    <property type="match status" value="1"/>
</dbReference>
<evidence type="ECO:0000259" key="1">
    <source>
        <dbReference type="Pfam" id="PF00534"/>
    </source>
</evidence>
<accession>A0A9E2NQA5</accession>
<dbReference type="InterPro" id="IPR041693">
    <property type="entry name" value="Glyco_trans_4_5"/>
</dbReference>
<protein>
    <submittedName>
        <fullName evidence="2">Glycosyltransferase family 4 protein</fullName>
    </submittedName>
</protein>
<comment type="caution">
    <text evidence="2">The sequence shown here is derived from an EMBL/GenBank/DDBJ whole genome shotgun (WGS) entry which is preliminary data.</text>
</comment>
<dbReference type="SUPFAM" id="SSF53756">
    <property type="entry name" value="UDP-Glycosyltransferase/glycogen phosphorylase"/>
    <property type="match status" value="1"/>
</dbReference>
<dbReference type="GO" id="GO:0016757">
    <property type="term" value="F:glycosyltransferase activity"/>
    <property type="evidence" value="ECO:0007669"/>
    <property type="project" value="InterPro"/>
</dbReference>
<dbReference type="CDD" id="cd03801">
    <property type="entry name" value="GT4_PimA-like"/>
    <property type="match status" value="1"/>
</dbReference>
<dbReference type="AlphaFoldDB" id="A0A9E2NQA5"/>
<dbReference type="EMBL" id="JAHLFH010000060">
    <property type="protein sequence ID" value="MBU3819338.1"/>
    <property type="molecule type" value="Genomic_DNA"/>
</dbReference>
<feature type="domain" description="Glycosyl transferase family 1" evidence="1">
    <location>
        <begin position="348"/>
        <end position="504"/>
    </location>
</feature>
<dbReference type="Pfam" id="PF00534">
    <property type="entry name" value="Glycos_transf_1"/>
    <property type="match status" value="1"/>
</dbReference>
<organism evidence="2 3">
    <name type="scientific">Candidatus Faecalibacterium intestinavium</name>
    <dbReference type="NCBI Taxonomy" id="2838580"/>
    <lineage>
        <taxon>Bacteria</taxon>
        <taxon>Bacillati</taxon>
        <taxon>Bacillota</taxon>
        <taxon>Clostridia</taxon>
        <taxon>Eubacteriales</taxon>
        <taxon>Oscillospiraceae</taxon>
        <taxon>Faecalibacterium</taxon>
    </lineage>
</organism>
<dbReference type="Proteomes" id="UP000824178">
    <property type="component" value="Unassembled WGS sequence"/>
</dbReference>
<gene>
    <name evidence="2" type="ORF">H9864_03060</name>
</gene>
<evidence type="ECO:0000313" key="2">
    <source>
        <dbReference type="EMBL" id="MBU3819338.1"/>
    </source>
</evidence>
<dbReference type="Pfam" id="PF16994">
    <property type="entry name" value="Glyco_trans_4_5"/>
    <property type="match status" value="1"/>
</dbReference>
<dbReference type="InterPro" id="IPR001296">
    <property type="entry name" value="Glyco_trans_1"/>
</dbReference>
<dbReference type="Gene3D" id="3.40.50.2000">
    <property type="entry name" value="Glycogen Phosphorylase B"/>
    <property type="match status" value="1"/>
</dbReference>
<sequence length="536" mass="58349">MYTRYAKLQQLQLPKQPYYETQGTLLLLYAPGRTAALESTLEFQLHRKFRLVKSLETPLPGSAAGVVVLAEDAELLSTALSYFAQALQEKADFAACDAVFGFEGDTALYRAPGHLEGARCALLSRKLLERCQEAGCPLDRPEALLAFGAKLARAPRHIPQALVRFRREICAQDVFPPQGRRALLLSHELNMTGAPIVAVSAVPILRKLGYEVGVLGPSDGGSLSLFVEAGASVVTNPDCVTSPSLWGLASACDLVLANTVVEAEAVRALNGGPVPVLWWLHDAFEGYSHIAHRVPRELKENVRIAAVGSHATAALHSIRPGFEVRQLIYGLPDYARETFAPYDISYAGGRPLFVSVGAFEPRKGQDILAEAIRLLPEETRRKAAFLFVGKGSDKALLADVRALVREFPREVFYVKRLAREEIKSLMDQCACVVCSSRDDPMPTFVTEGLIFGKPAIVSEHTGTAGLVTDGTDGFIYPDDDPAQLAQRLEWAIAHPEALAAMGPACRALYEKYYSPKAFADSLTACVRAFGQPPKEE</sequence>
<evidence type="ECO:0000313" key="3">
    <source>
        <dbReference type="Proteomes" id="UP000824178"/>
    </source>
</evidence>
<reference evidence="2" key="1">
    <citation type="journal article" date="2021" name="PeerJ">
        <title>Extensive microbial diversity within the chicken gut microbiome revealed by metagenomics and culture.</title>
        <authorList>
            <person name="Gilroy R."/>
            <person name="Ravi A."/>
            <person name="Getino M."/>
            <person name="Pursley I."/>
            <person name="Horton D.L."/>
            <person name="Alikhan N.F."/>
            <person name="Baker D."/>
            <person name="Gharbi K."/>
            <person name="Hall N."/>
            <person name="Watson M."/>
            <person name="Adriaenssens E.M."/>
            <person name="Foster-Nyarko E."/>
            <person name="Jarju S."/>
            <person name="Secka A."/>
            <person name="Antonio M."/>
            <person name="Oren A."/>
            <person name="Chaudhuri R.R."/>
            <person name="La Ragione R."/>
            <person name="Hildebrand F."/>
            <person name="Pallen M.J."/>
        </authorList>
    </citation>
    <scope>NUCLEOTIDE SEQUENCE</scope>
    <source>
        <strain evidence="2">742</strain>
    </source>
</reference>